<comment type="caution">
    <text evidence="4">The sequence shown here is derived from an EMBL/GenBank/DDBJ whole genome shotgun (WGS) entry which is preliminary data.</text>
</comment>
<keyword evidence="5" id="KW-1185">Reference proteome</keyword>
<dbReference type="GO" id="GO:0000049">
    <property type="term" value="F:tRNA binding"/>
    <property type="evidence" value="ECO:0007669"/>
    <property type="project" value="TreeGrafter"/>
</dbReference>
<dbReference type="PANTHER" id="PTHR15239">
    <property type="entry name" value="NUCLEAR EXPORT MEDIATOR FACTOR NEMF"/>
    <property type="match status" value="1"/>
</dbReference>
<feature type="coiled-coil region" evidence="1">
    <location>
        <begin position="191"/>
        <end position="218"/>
    </location>
</feature>
<dbReference type="PANTHER" id="PTHR15239:SF6">
    <property type="entry name" value="RIBOSOME QUALITY CONTROL COMPLEX SUBUNIT NEMF"/>
    <property type="match status" value="1"/>
</dbReference>
<dbReference type="Pfam" id="PF05670">
    <property type="entry name" value="NFACT-R_1"/>
    <property type="match status" value="1"/>
</dbReference>
<reference evidence="4 5" key="1">
    <citation type="submission" date="2021-04" db="EMBL/GenBank/DDBJ databases">
        <title>Genome analysis of Polyangium sp.</title>
        <authorList>
            <person name="Li Y."/>
            <person name="Wang J."/>
        </authorList>
    </citation>
    <scope>NUCLEOTIDE SEQUENCE [LARGE SCALE GENOMIC DNA]</scope>
    <source>
        <strain evidence="4 5">SDU14</strain>
    </source>
</reference>
<feature type="region of interest" description="Disordered" evidence="2">
    <location>
        <begin position="326"/>
        <end position="351"/>
    </location>
</feature>
<name>A0A9X4AXC3_9BACT</name>
<dbReference type="InterPro" id="IPR051608">
    <property type="entry name" value="RQC_Subunit_NEMF"/>
</dbReference>
<sequence>MTTTAPPPAPPPDPSSAPAPLSPLLHARLEAAHLCPETGLLVLPFYIGRRLLLAAGLGPHVTGLGFVPRLPRARATSAHPLVAAMRAHLVDHRVRSILLQDGALHLTFDPPDDALPGARLSLRVGRRGQASVSSPSGATVVWPLDPEGAPPRDGVDPSRWISSTEDLERHGLTMVEASDARALDLLRTGLLRAAKAKLKALERRAEAVRQDLARLQDAPRLQKIGRLLVAQGNKVPKGATRATLDDWEEGGTIEVTLAPDKPAKAQAETFFQKARRLQRGAAVMEKRLAETERAWETVFPLVDAITVAPADPAALDALAEQAKRAGVSASEIEAASRGKASRQQDKERRPYHTFRDALGRTILVGRGGKDNDELITRHARPHDLWLHAKNIHGAHVIVPLDKGQNCPAELLVDAGTLAAHFSDARGENACEVSYVERRHVRKPRKSAPGAVTFDREKILVVRVEPERLARLLASKQEG</sequence>
<organism evidence="4 5">
    <name type="scientific">Polyangium jinanense</name>
    <dbReference type="NCBI Taxonomy" id="2829994"/>
    <lineage>
        <taxon>Bacteria</taxon>
        <taxon>Pseudomonadati</taxon>
        <taxon>Myxococcota</taxon>
        <taxon>Polyangia</taxon>
        <taxon>Polyangiales</taxon>
        <taxon>Polyangiaceae</taxon>
        <taxon>Polyangium</taxon>
    </lineage>
</organism>
<dbReference type="InterPro" id="IPR008532">
    <property type="entry name" value="NFACT_RNA-bd"/>
</dbReference>
<proteinExistence type="predicted"/>
<evidence type="ECO:0000313" key="5">
    <source>
        <dbReference type="Proteomes" id="UP001151081"/>
    </source>
</evidence>
<dbReference type="AlphaFoldDB" id="A0A9X4AXC3"/>
<feature type="domain" description="NFACT RNA-binding" evidence="3">
    <location>
        <begin position="351"/>
        <end position="449"/>
    </location>
</feature>
<feature type="compositionally biased region" description="Basic and acidic residues" evidence="2">
    <location>
        <begin position="342"/>
        <end position="351"/>
    </location>
</feature>
<accession>A0A9X4AXC3</accession>
<evidence type="ECO:0000256" key="2">
    <source>
        <dbReference type="SAM" id="MobiDB-lite"/>
    </source>
</evidence>
<dbReference type="RefSeq" id="WP_272459793.1">
    <property type="nucleotide sequence ID" value="NZ_JAGTJJ010000072.1"/>
</dbReference>
<dbReference type="Proteomes" id="UP001151081">
    <property type="component" value="Unassembled WGS sequence"/>
</dbReference>
<keyword evidence="1" id="KW-0175">Coiled coil</keyword>
<evidence type="ECO:0000259" key="3">
    <source>
        <dbReference type="Pfam" id="PF05670"/>
    </source>
</evidence>
<dbReference type="GO" id="GO:0043023">
    <property type="term" value="F:ribosomal large subunit binding"/>
    <property type="evidence" value="ECO:0007669"/>
    <property type="project" value="TreeGrafter"/>
</dbReference>
<dbReference type="EMBL" id="JAGTJJ010000072">
    <property type="protein sequence ID" value="MDC3988418.1"/>
    <property type="molecule type" value="Genomic_DNA"/>
</dbReference>
<gene>
    <name evidence="4" type="ORF">KEG57_48575</name>
</gene>
<evidence type="ECO:0000256" key="1">
    <source>
        <dbReference type="SAM" id="Coils"/>
    </source>
</evidence>
<dbReference type="Pfam" id="PF05833">
    <property type="entry name" value="NFACT_N"/>
    <property type="match status" value="1"/>
</dbReference>
<evidence type="ECO:0000313" key="4">
    <source>
        <dbReference type="EMBL" id="MDC3988418.1"/>
    </source>
</evidence>
<protein>
    <submittedName>
        <fullName evidence="4">DUF814 domain-containing protein</fullName>
    </submittedName>
</protein>
<dbReference type="GO" id="GO:0072344">
    <property type="term" value="P:rescue of stalled ribosome"/>
    <property type="evidence" value="ECO:0007669"/>
    <property type="project" value="TreeGrafter"/>
</dbReference>
<feature type="region of interest" description="Disordered" evidence="2">
    <location>
        <begin position="130"/>
        <end position="159"/>
    </location>
</feature>
<dbReference type="GO" id="GO:1990112">
    <property type="term" value="C:RQC complex"/>
    <property type="evidence" value="ECO:0007669"/>
    <property type="project" value="TreeGrafter"/>
</dbReference>
<feature type="region of interest" description="Disordered" evidence="2">
    <location>
        <begin position="1"/>
        <end position="21"/>
    </location>
</feature>